<reference evidence="4" key="1">
    <citation type="submission" date="2012-06" db="EMBL/GenBank/DDBJ databases">
        <title>Complete sequence of chromosome of Desulfomonile tiedjei DSM 6799.</title>
        <authorList>
            <person name="Lucas S."/>
            <person name="Copeland A."/>
            <person name="Lapidus A."/>
            <person name="Glavina del Rio T."/>
            <person name="Dalin E."/>
            <person name="Tice H."/>
            <person name="Bruce D."/>
            <person name="Goodwin L."/>
            <person name="Pitluck S."/>
            <person name="Peters L."/>
            <person name="Ovchinnikova G."/>
            <person name="Zeytun A."/>
            <person name="Lu M."/>
            <person name="Kyrpides N."/>
            <person name="Mavromatis K."/>
            <person name="Ivanova N."/>
            <person name="Brettin T."/>
            <person name="Detter J.C."/>
            <person name="Han C."/>
            <person name="Larimer F."/>
            <person name="Land M."/>
            <person name="Hauser L."/>
            <person name="Markowitz V."/>
            <person name="Cheng J.-F."/>
            <person name="Hugenholtz P."/>
            <person name="Woyke T."/>
            <person name="Wu D."/>
            <person name="Spring S."/>
            <person name="Schroeder M."/>
            <person name="Brambilla E."/>
            <person name="Klenk H.-P."/>
            <person name="Eisen J.A."/>
        </authorList>
    </citation>
    <scope>NUCLEOTIDE SEQUENCE [LARGE SCALE GENOMIC DNA]</scope>
    <source>
        <strain evidence="4">ATCC 49306 / DSM 6799 / DCB-1</strain>
    </source>
</reference>
<organism evidence="3 4">
    <name type="scientific">Desulfomonile tiedjei (strain ATCC 49306 / DSM 6799 / DCB-1)</name>
    <dbReference type="NCBI Taxonomy" id="706587"/>
    <lineage>
        <taxon>Bacteria</taxon>
        <taxon>Pseudomonadati</taxon>
        <taxon>Thermodesulfobacteriota</taxon>
        <taxon>Desulfomonilia</taxon>
        <taxon>Desulfomonilales</taxon>
        <taxon>Desulfomonilaceae</taxon>
        <taxon>Desulfomonile</taxon>
    </lineage>
</organism>
<keyword evidence="1" id="KW-0175">Coiled coil</keyword>
<dbReference type="KEGG" id="dti:Desti_3527"/>
<proteinExistence type="predicted"/>
<accession>I4C9D6</accession>
<dbReference type="RefSeq" id="WP_014811309.1">
    <property type="nucleotide sequence ID" value="NC_018025.1"/>
</dbReference>
<dbReference type="STRING" id="706587.Desti_3527"/>
<dbReference type="Proteomes" id="UP000006055">
    <property type="component" value="Chromosome"/>
</dbReference>
<feature type="coiled-coil region" evidence="1">
    <location>
        <begin position="52"/>
        <end position="79"/>
    </location>
</feature>
<protein>
    <recommendedName>
        <fullName evidence="5">Holin</fullName>
    </recommendedName>
</protein>
<keyword evidence="2" id="KW-0472">Membrane</keyword>
<dbReference type="HOGENOM" id="CLU_2507297_0_0_7"/>
<keyword evidence="2" id="KW-0812">Transmembrane</keyword>
<keyword evidence="2" id="KW-1133">Transmembrane helix</keyword>
<sequence>MSDLPSQQIDEFKTLLFTYIVMGPLLSALFADKIDNIFVACLLFVGLVGTAFGYFKNRIEKLEESLKEQERKLMEMGALNNGEFE</sequence>
<evidence type="ECO:0000256" key="2">
    <source>
        <dbReference type="SAM" id="Phobius"/>
    </source>
</evidence>
<dbReference type="AlphaFoldDB" id="I4C9D6"/>
<dbReference type="EMBL" id="CP003360">
    <property type="protein sequence ID" value="AFM26177.1"/>
    <property type="molecule type" value="Genomic_DNA"/>
</dbReference>
<gene>
    <name evidence="3" type="ordered locus">Desti_3527</name>
</gene>
<evidence type="ECO:0000313" key="3">
    <source>
        <dbReference type="EMBL" id="AFM26177.1"/>
    </source>
</evidence>
<name>I4C9D6_DESTA</name>
<evidence type="ECO:0000256" key="1">
    <source>
        <dbReference type="SAM" id="Coils"/>
    </source>
</evidence>
<keyword evidence="4" id="KW-1185">Reference proteome</keyword>
<evidence type="ECO:0000313" key="4">
    <source>
        <dbReference type="Proteomes" id="UP000006055"/>
    </source>
</evidence>
<evidence type="ECO:0008006" key="5">
    <source>
        <dbReference type="Google" id="ProtNLM"/>
    </source>
</evidence>
<feature type="transmembrane region" description="Helical" evidence="2">
    <location>
        <begin position="37"/>
        <end position="55"/>
    </location>
</feature>
<feature type="transmembrane region" description="Helical" evidence="2">
    <location>
        <begin position="12"/>
        <end position="31"/>
    </location>
</feature>